<accession>A0AB73PZ01</accession>
<dbReference type="PANTHER" id="PTHR30451:SF3">
    <property type="entry name" value="OUTER MEMBRANE USHER PROTEIN HTRE-RELATED"/>
    <property type="match status" value="1"/>
</dbReference>
<evidence type="ECO:0000313" key="2">
    <source>
        <dbReference type="Proteomes" id="UP000264870"/>
    </source>
</evidence>
<sequence length="83" mass="9179">MLSDNYNAITLGNGWNTPLGAISFDATRSSSKLNNDTRHEGTSYQVAYNKYLLQTATHFSVAPGVMLRRIIGHSATIFTKMIK</sequence>
<gene>
    <name evidence="1" type="ORF">CG702_02165</name>
</gene>
<name>A0AB73PZ01_ECOLX</name>
<dbReference type="EMBL" id="NNAK01000003">
    <property type="protein sequence ID" value="OZP04855.1"/>
    <property type="molecule type" value="Genomic_DNA"/>
</dbReference>
<dbReference type="AlphaFoldDB" id="A0AB73PZ01"/>
<dbReference type="Proteomes" id="UP000264870">
    <property type="component" value="Unassembled WGS sequence"/>
</dbReference>
<dbReference type="InterPro" id="IPR000015">
    <property type="entry name" value="Fimb_usher"/>
</dbReference>
<reference evidence="1 2" key="1">
    <citation type="submission" date="2017-07" db="EMBL/GenBank/DDBJ databases">
        <authorList>
            <person name="Zhi S."/>
            <person name="Banting G."/>
            <person name="Neumann N."/>
        </authorList>
    </citation>
    <scope>NUCLEOTIDE SEQUENCE [LARGE SCALE GENOMIC DNA]</scope>
    <source>
        <strain evidence="1 2">WW41</strain>
    </source>
</reference>
<organism evidence="1 2">
    <name type="scientific">Escherichia coli</name>
    <dbReference type="NCBI Taxonomy" id="562"/>
    <lineage>
        <taxon>Bacteria</taxon>
        <taxon>Pseudomonadati</taxon>
        <taxon>Pseudomonadota</taxon>
        <taxon>Gammaproteobacteria</taxon>
        <taxon>Enterobacterales</taxon>
        <taxon>Enterobacteriaceae</taxon>
        <taxon>Escherichia</taxon>
    </lineage>
</organism>
<comment type="caution">
    <text evidence="1">The sequence shown here is derived from an EMBL/GenBank/DDBJ whole genome shotgun (WGS) entry which is preliminary data.</text>
</comment>
<dbReference type="GO" id="GO:0015473">
    <property type="term" value="F:fimbrial usher porin activity"/>
    <property type="evidence" value="ECO:0007669"/>
    <property type="project" value="InterPro"/>
</dbReference>
<evidence type="ECO:0000313" key="1">
    <source>
        <dbReference type="EMBL" id="OZP04855.1"/>
    </source>
</evidence>
<protein>
    <submittedName>
        <fullName evidence="1">Uncharacterized protein</fullName>
    </submittedName>
</protein>
<proteinExistence type="predicted"/>
<dbReference type="PANTHER" id="PTHR30451">
    <property type="entry name" value="OUTER MEMBRANE USHER PROTEIN"/>
    <property type="match status" value="1"/>
</dbReference>
<dbReference type="GO" id="GO:0009279">
    <property type="term" value="C:cell outer membrane"/>
    <property type="evidence" value="ECO:0007669"/>
    <property type="project" value="TreeGrafter"/>
</dbReference>
<dbReference type="Pfam" id="PF00577">
    <property type="entry name" value="Usher"/>
    <property type="match status" value="1"/>
</dbReference>
<dbReference type="GO" id="GO:0009297">
    <property type="term" value="P:pilus assembly"/>
    <property type="evidence" value="ECO:0007669"/>
    <property type="project" value="InterPro"/>
</dbReference>